<feature type="compositionally biased region" description="Basic and acidic residues" evidence="5">
    <location>
        <begin position="190"/>
        <end position="205"/>
    </location>
</feature>
<feature type="region of interest" description="Disordered" evidence="5">
    <location>
        <begin position="308"/>
        <end position="356"/>
    </location>
</feature>
<feature type="compositionally biased region" description="Basic and acidic residues" evidence="5">
    <location>
        <begin position="37"/>
        <end position="56"/>
    </location>
</feature>
<keyword evidence="3 4" id="KW-0949">S-adenosyl-L-methionine</keyword>
<dbReference type="InterPro" id="IPR001525">
    <property type="entry name" value="C5_MeTfrase"/>
</dbReference>
<evidence type="ECO:0000256" key="5">
    <source>
        <dbReference type="SAM" id="MobiDB-lite"/>
    </source>
</evidence>
<reference evidence="6" key="1">
    <citation type="submission" date="2011-02" db="EMBL/GenBank/DDBJ databases">
        <authorList>
            <person name="Aslett M."/>
        </authorList>
    </citation>
    <scope>NUCLEOTIDE SEQUENCE</scope>
    <source>
        <strain evidence="6">Liverpool</strain>
    </source>
</reference>
<sequence>MGTQKRSESGGEPEEARRHGPPQRQFVEQAQVAPLEAESRAPGDARVPMEKRNGDRDSRAVDWQVFEFFSGIGGLHAGWDRAVEIFNCASSAFASAVVLQAPVCRAYDVNATANQVYVHNFGLSPQHLSLEHLPASLLGAEREGGSVPSSAAKTATAREAMDAMRLDAVDETKEVKKANASTRRTGKPTPARDYEQRQKPKPKKEADVWLLSPPCQPYTRGGKREDLHDPRARGLLNLLDCLERLADPPKLLFLENVRGFEESQTRARLLKVLRQRAYQVEEFLLSPTQLGFPNTRVRYYCLATRAGGAEEGGDEEGSCCLGEKRQEQEEPTSEEADTGSGEREPSARDEAHRPRDATLCPSFFEARKEATQEETHSGCLAARGEALSTHANLGEDHSDTQSPLCISPPAAALDLWCQHAGVPCECLRAGADPVPVAGSEPSARPDASPSSVSCAPPFTIRQPVSRPIGAFLDSSLSAEKLRELTVPSEKLRRFIDFARPGCSHACSAARPPRAATRFHKNRERLADSPAGAAARQTAERLEPETPGASARVGSSISRGAHETQVAQERPSGEFAVRAECRCVCCQQGNCVCAKFAFRLDVVTPESTASSTFTKGYTANIHTGGPLLLVPASSPVSPSPALPCERPTSSRPTWSARSSSSWLSSSSSGSPVSARTASCVRPPGSALCPSVTGVGNPYQHVFATEELDKTRFQHDLRETDVVRFFSREELLRLHGYPPAFSFPDSIRDKKAASLVGNSVNVDVVAVLLVHLLLGFFSSARDALKADSGAVREPAP</sequence>
<dbReference type="Gene3D" id="3.40.50.150">
    <property type="entry name" value="Vaccinia Virus protein VP39"/>
    <property type="match status" value="1"/>
</dbReference>
<organism evidence="6 8">
    <name type="scientific">Neospora caninum (strain Liverpool)</name>
    <dbReference type="NCBI Taxonomy" id="572307"/>
    <lineage>
        <taxon>Eukaryota</taxon>
        <taxon>Sar</taxon>
        <taxon>Alveolata</taxon>
        <taxon>Apicomplexa</taxon>
        <taxon>Conoidasida</taxon>
        <taxon>Coccidia</taxon>
        <taxon>Eucoccidiorida</taxon>
        <taxon>Eimeriorina</taxon>
        <taxon>Sarcocystidae</taxon>
        <taxon>Neospora</taxon>
    </lineage>
</organism>
<dbReference type="PROSITE" id="PS51679">
    <property type="entry name" value="SAM_MT_C5"/>
    <property type="match status" value="1"/>
</dbReference>
<accession>F0VLK2</accession>
<feature type="region of interest" description="Disordered" evidence="5">
    <location>
        <begin position="1"/>
        <end position="56"/>
    </location>
</feature>
<evidence type="ECO:0000256" key="2">
    <source>
        <dbReference type="ARBA" id="ARBA00022679"/>
    </source>
</evidence>
<dbReference type="Gene3D" id="3.90.120.10">
    <property type="entry name" value="DNA Methylase, subunit A, domain 2"/>
    <property type="match status" value="1"/>
</dbReference>
<dbReference type="EMBL" id="FR823391">
    <property type="protein sequence ID" value="CBZ54130.1"/>
    <property type="molecule type" value="Genomic_DNA"/>
</dbReference>
<proteinExistence type="inferred from homology"/>
<evidence type="ECO:0000256" key="4">
    <source>
        <dbReference type="PROSITE-ProRule" id="PRU01016"/>
    </source>
</evidence>
<feature type="compositionally biased region" description="Basic and acidic residues" evidence="5">
    <location>
        <begin position="340"/>
        <end position="356"/>
    </location>
</feature>
<dbReference type="SUPFAM" id="SSF53335">
    <property type="entry name" value="S-adenosyl-L-methionine-dependent methyltransferases"/>
    <property type="match status" value="2"/>
</dbReference>
<reference evidence="6" key="2">
    <citation type="submission" date="2011-03" db="EMBL/GenBank/DDBJ databases">
        <title>Comparative genomics and transcriptomics of Neospora caninum and Toxoplasma gondii.</title>
        <authorList>
            <person name="Reid A.J."/>
            <person name="Sohal A."/>
            <person name="Harris D."/>
            <person name="Quail M."/>
            <person name="Sanders M."/>
            <person name="Berriman M."/>
            <person name="Wastling J.M."/>
            <person name="Pain A."/>
        </authorList>
    </citation>
    <scope>NUCLEOTIDE SEQUENCE</scope>
    <source>
        <strain evidence="6">Liverpool</strain>
    </source>
</reference>
<name>F0VLK2_NEOCL</name>
<dbReference type="InterPro" id="IPR029063">
    <property type="entry name" value="SAM-dependent_MTases_sf"/>
</dbReference>
<dbReference type="GO" id="GO:0008168">
    <property type="term" value="F:methyltransferase activity"/>
    <property type="evidence" value="ECO:0007669"/>
    <property type="project" value="UniProtKB-KW"/>
</dbReference>
<dbReference type="PANTHER" id="PTHR46098:SF1">
    <property type="entry name" value="TRNA (CYTOSINE(38)-C(5))-METHYLTRANSFERASE"/>
    <property type="match status" value="1"/>
</dbReference>
<feature type="region of interest" description="Disordered" evidence="5">
    <location>
        <begin position="524"/>
        <end position="570"/>
    </location>
</feature>
<dbReference type="RefSeq" id="XP_003884161.1">
    <property type="nucleotide sequence ID" value="XM_003884112.1"/>
</dbReference>
<dbReference type="EMBL" id="LN714485">
    <property type="protein sequence ID" value="CEL68829.1"/>
    <property type="molecule type" value="Genomic_DNA"/>
</dbReference>
<feature type="region of interest" description="Disordered" evidence="5">
    <location>
        <begin position="637"/>
        <end position="673"/>
    </location>
</feature>
<dbReference type="Pfam" id="PF00145">
    <property type="entry name" value="DNA_methylase"/>
    <property type="match status" value="1"/>
</dbReference>
<dbReference type="PRINTS" id="PR00105">
    <property type="entry name" value="C5METTRFRASE"/>
</dbReference>
<dbReference type="AlphaFoldDB" id="F0VLK2"/>
<gene>
    <name evidence="7" type="ORF">BN1204_045620</name>
    <name evidence="6" type="ORF">NCLIV_045620</name>
</gene>
<feature type="compositionally biased region" description="Low complexity" evidence="5">
    <location>
        <begin position="646"/>
        <end position="673"/>
    </location>
</feature>
<feature type="compositionally biased region" description="Basic and acidic residues" evidence="5">
    <location>
        <begin position="1"/>
        <end position="18"/>
    </location>
</feature>
<feature type="active site" evidence="4">
    <location>
        <position position="215"/>
    </location>
</feature>
<feature type="region of interest" description="Disordered" evidence="5">
    <location>
        <begin position="435"/>
        <end position="454"/>
    </location>
</feature>
<keyword evidence="1 4" id="KW-0489">Methyltransferase</keyword>
<dbReference type="OMA" id="NIHTGGP"/>
<dbReference type="Proteomes" id="UP000007494">
    <property type="component" value="Chromosome X"/>
</dbReference>
<dbReference type="GO" id="GO:0032259">
    <property type="term" value="P:methylation"/>
    <property type="evidence" value="ECO:0007669"/>
    <property type="project" value="UniProtKB-KW"/>
</dbReference>
<dbReference type="PANTHER" id="PTHR46098">
    <property type="entry name" value="TRNA (CYTOSINE(38)-C(5))-METHYLTRANSFERASE"/>
    <property type="match status" value="1"/>
</dbReference>
<dbReference type="eggNOG" id="KOG0919">
    <property type="taxonomic scope" value="Eukaryota"/>
</dbReference>
<evidence type="ECO:0000313" key="7">
    <source>
        <dbReference type="EMBL" id="CEL68829.1"/>
    </source>
</evidence>
<protein>
    <submittedName>
        <fullName evidence="7">DNA methyltransferase 2, putative</fullName>
    </submittedName>
    <submittedName>
        <fullName evidence="6">Putative DNA methyltransferase 2</fullName>
    </submittedName>
</protein>
<dbReference type="GeneID" id="13442011"/>
<evidence type="ECO:0000313" key="8">
    <source>
        <dbReference type="Proteomes" id="UP000007494"/>
    </source>
</evidence>
<evidence type="ECO:0000256" key="1">
    <source>
        <dbReference type="ARBA" id="ARBA00022603"/>
    </source>
</evidence>
<comment type="similarity">
    <text evidence="4">Belongs to the class I-like SAM-binding methyltransferase superfamily. C5-methyltransferase family.</text>
</comment>
<dbReference type="OrthoDB" id="414133at2759"/>
<reference evidence="7" key="4">
    <citation type="journal article" date="2015" name="PLoS ONE">
        <title>Comprehensive Evaluation of Toxoplasma gondii VEG and Neospora caninum LIV Genomes with Tachyzoite Stage Transcriptome and Proteome Defines Novel Transcript Features.</title>
        <authorList>
            <person name="Ramaprasad A."/>
            <person name="Mourier T."/>
            <person name="Naeem R."/>
            <person name="Malas T.B."/>
            <person name="Moussa E."/>
            <person name="Panigrahi A."/>
            <person name="Vermont S.J."/>
            <person name="Otto T.D."/>
            <person name="Wastling J."/>
            <person name="Pain A."/>
        </authorList>
    </citation>
    <scope>NUCLEOTIDE SEQUENCE</scope>
    <source>
        <strain evidence="7">Liverpool</strain>
    </source>
</reference>
<dbReference type="VEuPathDB" id="ToxoDB:NCLIV_045620"/>
<evidence type="ECO:0000256" key="3">
    <source>
        <dbReference type="ARBA" id="ARBA00022691"/>
    </source>
</evidence>
<keyword evidence="2 4" id="KW-0808">Transferase</keyword>
<feature type="region of interest" description="Disordered" evidence="5">
    <location>
        <begin position="169"/>
        <end position="205"/>
    </location>
</feature>
<dbReference type="InParanoid" id="F0VLK2"/>
<dbReference type="GO" id="GO:0005634">
    <property type="term" value="C:nucleus"/>
    <property type="evidence" value="ECO:0007669"/>
    <property type="project" value="TreeGrafter"/>
</dbReference>
<evidence type="ECO:0000313" key="6">
    <source>
        <dbReference type="EMBL" id="CBZ54130.1"/>
    </source>
</evidence>
<dbReference type="InterPro" id="IPR050750">
    <property type="entry name" value="C5-MTase"/>
</dbReference>
<keyword evidence="8" id="KW-1185">Reference proteome</keyword>
<reference evidence="8" key="3">
    <citation type="journal article" date="2012" name="PLoS Pathog.">
        <title>Comparative genomics of the apicomplexan parasites Toxoplasma gondii and Neospora caninum: Coccidia differing in host range and transmission strategy.</title>
        <authorList>
            <person name="Reid A.J."/>
            <person name="Vermont S.J."/>
            <person name="Cotton J.A."/>
            <person name="Harris D."/>
            <person name="Hill-Cawthorne G.A."/>
            <person name="Konen-Waisman S."/>
            <person name="Latham S.M."/>
            <person name="Mourier T."/>
            <person name="Norton R."/>
            <person name="Quail M.A."/>
            <person name="Sanders M."/>
            <person name="Shanmugam D."/>
            <person name="Sohal A."/>
            <person name="Wasmuth J.D."/>
            <person name="Brunk B."/>
            <person name="Grigg M.E."/>
            <person name="Howard J.C."/>
            <person name="Parkinson J."/>
            <person name="Roos D.S."/>
            <person name="Trees A.J."/>
            <person name="Berriman M."/>
            <person name="Pain A."/>
            <person name="Wastling J.M."/>
        </authorList>
    </citation>
    <scope>NUCLEOTIDE SEQUENCE [LARGE SCALE GENOMIC DNA]</scope>
    <source>
        <strain evidence="8">Liverpool</strain>
    </source>
</reference>